<dbReference type="Proteomes" id="UP000003157">
    <property type="component" value="Unassembled WGS sequence"/>
</dbReference>
<dbReference type="NCBIfam" id="TIGR01145">
    <property type="entry name" value="ATP_synt_delta"/>
    <property type="match status" value="1"/>
</dbReference>
<evidence type="ECO:0000256" key="7">
    <source>
        <dbReference type="HAMAP-Rule" id="MF_01416"/>
    </source>
</evidence>
<evidence type="ECO:0000256" key="5">
    <source>
        <dbReference type="ARBA" id="ARBA00023136"/>
    </source>
</evidence>
<dbReference type="PANTHER" id="PTHR11910">
    <property type="entry name" value="ATP SYNTHASE DELTA CHAIN"/>
    <property type="match status" value="1"/>
</dbReference>
<dbReference type="OrthoDB" id="9802471at2"/>
<keyword evidence="5 7" id="KW-0472">Membrane</keyword>
<accession>E7GAU4</accession>
<dbReference type="Pfam" id="PF00213">
    <property type="entry name" value="OSCP"/>
    <property type="match status" value="1"/>
</dbReference>
<dbReference type="eggNOG" id="COG0712">
    <property type="taxonomic scope" value="Bacteria"/>
</dbReference>
<evidence type="ECO:0000256" key="2">
    <source>
        <dbReference type="ARBA" id="ARBA00022448"/>
    </source>
</evidence>
<keyword evidence="4 7" id="KW-0406">Ion transport</keyword>
<protein>
    <recommendedName>
        <fullName evidence="7">ATP synthase subunit delta</fullName>
    </recommendedName>
    <alternativeName>
        <fullName evidence="7">ATP synthase F(1) sector subunit delta</fullName>
    </alternativeName>
    <alternativeName>
        <fullName evidence="7">F-type ATPase subunit delta</fullName>
        <shortName evidence="7">F-ATPase subunit delta</shortName>
    </alternativeName>
</protein>
<dbReference type="AlphaFoldDB" id="E7GAU4"/>
<organism evidence="8 9">
    <name type="scientific">Coprobacillus cateniformis</name>
    <dbReference type="NCBI Taxonomy" id="100884"/>
    <lineage>
        <taxon>Bacteria</taxon>
        <taxon>Bacillati</taxon>
        <taxon>Bacillota</taxon>
        <taxon>Erysipelotrichia</taxon>
        <taxon>Erysipelotrichales</taxon>
        <taxon>Coprobacillaceae</taxon>
        <taxon>Coprobacillus</taxon>
    </lineage>
</organism>
<keyword evidence="9" id="KW-1185">Reference proteome</keyword>
<comment type="subcellular location">
    <subcellularLocation>
        <location evidence="7">Cell membrane</location>
        <topology evidence="7">Peripheral membrane protein</topology>
    </subcellularLocation>
    <subcellularLocation>
        <location evidence="1">Membrane</location>
    </subcellularLocation>
</comment>
<dbReference type="PRINTS" id="PR00125">
    <property type="entry name" value="ATPASEDELTA"/>
</dbReference>
<dbReference type="GO" id="GO:0046933">
    <property type="term" value="F:proton-transporting ATP synthase activity, rotational mechanism"/>
    <property type="evidence" value="ECO:0007669"/>
    <property type="project" value="UniProtKB-UniRule"/>
</dbReference>
<dbReference type="EMBL" id="ADKX01000033">
    <property type="protein sequence ID" value="EFW04760.1"/>
    <property type="molecule type" value="Genomic_DNA"/>
</dbReference>
<dbReference type="HOGENOM" id="CLU_085114_4_2_9"/>
<keyword evidence="7" id="KW-1003">Cell membrane</keyword>
<name>E7GAU4_9FIRM</name>
<reference evidence="8 9" key="1">
    <citation type="submission" date="2010-12" db="EMBL/GenBank/DDBJ databases">
        <title>The Genome Sequence of Coprobacillus sp. strain 29_1.</title>
        <authorList>
            <consortium name="The Broad Institute Genome Sequencing Platform"/>
            <person name="Earl A."/>
            <person name="Ward D."/>
            <person name="Feldgarden M."/>
            <person name="Gevers D."/>
            <person name="Daigneault M."/>
            <person name="Sibley C.D."/>
            <person name="White A."/>
            <person name="Strauss J."/>
            <person name="Allen-Vercoe E."/>
            <person name="Young S.K."/>
            <person name="Zeng Q."/>
            <person name="Gargeya S."/>
            <person name="Fitzgerald M."/>
            <person name="Haas B."/>
            <person name="Abouelleil A."/>
            <person name="Alvarado L."/>
            <person name="Arachchi H.M."/>
            <person name="Berlin A."/>
            <person name="Brown A."/>
            <person name="Chapman S.B."/>
            <person name="Chen Z."/>
            <person name="Dunbar C."/>
            <person name="Freedman E."/>
            <person name="Gearin G."/>
            <person name="Gellesch M."/>
            <person name="Goldberg J."/>
            <person name="Griggs A."/>
            <person name="Gujja S."/>
            <person name="Heilman E."/>
            <person name="Heiman D."/>
            <person name="Howarth C."/>
            <person name="Larson L."/>
            <person name="Lui A."/>
            <person name="MacDonald P.J.P."/>
            <person name="Mehta T."/>
            <person name="Montmayeur A."/>
            <person name="Murphy C."/>
            <person name="Neiman D."/>
            <person name="Pearson M."/>
            <person name="Priest M."/>
            <person name="Roberts A."/>
            <person name="Saif S."/>
            <person name="Shea T."/>
            <person name="Shenoy N."/>
            <person name="Sisk P."/>
            <person name="Stolte C."/>
            <person name="Sykes S."/>
            <person name="White J."/>
            <person name="Yandava C."/>
            <person name="Nusbaum C."/>
            <person name="Birren B."/>
        </authorList>
    </citation>
    <scope>NUCLEOTIDE SEQUENCE [LARGE SCALE GENOMIC DNA]</scope>
    <source>
        <strain evidence="8 9">29_1</strain>
    </source>
</reference>
<keyword evidence="3 7" id="KW-0375">Hydrogen ion transport</keyword>
<gene>
    <name evidence="7" type="primary">atpH</name>
    <name evidence="8" type="ORF">HMPREF9488_01884</name>
</gene>
<dbReference type="Gene3D" id="1.10.520.20">
    <property type="entry name" value="N-terminal domain of the delta subunit of the F1F0-ATP synthase"/>
    <property type="match status" value="1"/>
</dbReference>
<keyword evidence="7" id="KW-0139">CF(1)</keyword>
<comment type="similarity">
    <text evidence="7">Belongs to the ATPase delta chain family.</text>
</comment>
<keyword evidence="2 7" id="KW-0813">Transport</keyword>
<sequence>MDIIAMRYAESLFDLAKDEKTIETYQKDITKIQEVFDSEEIVKFFSHVALQDEIKVDVLKKSFEGQVSLYVYNFLLLLIKKRRIKYIREICQQFQSLCNDYFGIKVGKVVSAYPLDDKQLQKIEHAIGIKEGKKVKLRVVIDERLIGGIKVEIDNHVYDDSLSYKLESLKQELLRR</sequence>
<evidence type="ECO:0000256" key="6">
    <source>
        <dbReference type="ARBA" id="ARBA00023310"/>
    </source>
</evidence>
<proteinExistence type="inferred from homology"/>
<dbReference type="RefSeq" id="WP_008788986.1">
    <property type="nucleotide sequence ID" value="NZ_AKCB01000001.1"/>
</dbReference>
<evidence type="ECO:0000256" key="3">
    <source>
        <dbReference type="ARBA" id="ARBA00022781"/>
    </source>
</evidence>
<dbReference type="SUPFAM" id="SSF47928">
    <property type="entry name" value="N-terminal domain of the delta subunit of the F1F0-ATP synthase"/>
    <property type="match status" value="1"/>
</dbReference>
<dbReference type="GeneID" id="78229831"/>
<dbReference type="NCBIfam" id="NF009975">
    <property type="entry name" value="PRK13436.1"/>
    <property type="match status" value="1"/>
</dbReference>
<dbReference type="HAMAP" id="MF_01416">
    <property type="entry name" value="ATP_synth_delta_bact"/>
    <property type="match status" value="1"/>
</dbReference>
<dbReference type="InterPro" id="IPR000711">
    <property type="entry name" value="ATPase_OSCP/dsu"/>
</dbReference>
<dbReference type="InterPro" id="IPR026015">
    <property type="entry name" value="ATP_synth_OSCP/delta_N_sf"/>
</dbReference>
<comment type="caution">
    <text evidence="8">The sequence shown here is derived from an EMBL/GenBank/DDBJ whole genome shotgun (WGS) entry which is preliminary data.</text>
</comment>
<dbReference type="GO" id="GO:0005886">
    <property type="term" value="C:plasma membrane"/>
    <property type="evidence" value="ECO:0007669"/>
    <property type="project" value="UniProtKB-SubCell"/>
</dbReference>
<dbReference type="GO" id="GO:0045259">
    <property type="term" value="C:proton-transporting ATP synthase complex"/>
    <property type="evidence" value="ECO:0007669"/>
    <property type="project" value="UniProtKB-KW"/>
</dbReference>
<comment type="function">
    <text evidence="7">This protein is part of the stalk that links CF(0) to CF(1). It either transmits conformational changes from CF(0) to CF(1) or is implicated in proton conduction.</text>
</comment>
<keyword evidence="6 7" id="KW-0066">ATP synthesis</keyword>
<comment type="function">
    <text evidence="7">F(1)F(0) ATP synthase produces ATP from ADP in the presence of a proton or sodium gradient. F-type ATPases consist of two structural domains, F(1) containing the extramembraneous catalytic core and F(0) containing the membrane proton channel, linked together by a central stalk and a peripheral stalk. During catalysis, ATP synthesis in the catalytic domain of F(1) is coupled via a rotary mechanism of the central stalk subunits to proton translocation.</text>
</comment>
<evidence type="ECO:0000313" key="8">
    <source>
        <dbReference type="EMBL" id="EFW04760.1"/>
    </source>
</evidence>
<evidence type="ECO:0000256" key="4">
    <source>
        <dbReference type="ARBA" id="ARBA00023065"/>
    </source>
</evidence>
<evidence type="ECO:0000256" key="1">
    <source>
        <dbReference type="ARBA" id="ARBA00004370"/>
    </source>
</evidence>
<dbReference type="STRING" id="100884.GCA_000269565_01981"/>
<evidence type="ECO:0000313" key="9">
    <source>
        <dbReference type="Proteomes" id="UP000003157"/>
    </source>
</evidence>